<evidence type="ECO:0000256" key="1">
    <source>
        <dbReference type="SAM" id="Coils"/>
    </source>
</evidence>
<evidence type="ECO:0000313" key="6">
    <source>
        <dbReference type="Proteomes" id="UP000045706"/>
    </source>
</evidence>
<dbReference type="STRING" id="100787.A0A0G4M0J7"/>
<sequence>MADNVCGGSTPLKALAEQGARDRSLQQDRARRAVPNPSDFRSNQLGMSQDPSQSYSTYLGNPNQQLPTPYTTEYSGHHISVQPNAFGARPQEISHSFQPPQTTNWAQDFDNFRREMIVPSQSGMAPPPSIQHLQHHQHGQNFAPVLSDQAMIARQTPLSMSGMMPLSVYSNQHTPLENPLEKGRDTEFDTAMRHWVTSNGDLGAGVEQQVDAVMDKLARELEDIERAEVERQTHAQQRSATGQDDLLVGISHRDALANPATAGSLGPEVDIASLHVTDNTQNMNSMEEVNHHDRAAETPDALPIRSDVSEAARQLLQTVQHEQGDKWKQSQFLLLMKDFRDGQKDIVDNEIRQANTLK</sequence>
<evidence type="ECO:0000256" key="2">
    <source>
        <dbReference type="SAM" id="MobiDB-lite"/>
    </source>
</evidence>
<keyword evidence="5" id="KW-1185">Reference proteome</keyword>
<dbReference type="Proteomes" id="UP000044602">
    <property type="component" value="Unassembled WGS sequence"/>
</dbReference>
<proteinExistence type="predicted"/>
<name>A0A0G4M0J7_VERLO</name>
<organism evidence="3 5">
    <name type="scientific">Verticillium longisporum</name>
    <name type="common">Verticillium dahliae var. longisporum</name>
    <dbReference type="NCBI Taxonomy" id="100787"/>
    <lineage>
        <taxon>Eukaryota</taxon>
        <taxon>Fungi</taxon>
        <taxon>Dikarya</taxon>
        <taxon>Ascomycota</taxon>
        <taxon>Pezizomycotina</taxon>
        <taxon>Sordariomycetes</taxon>
        <taxon>Hypocreomycetidae</taxon>
        <taxon>Glomerellales</taxon>
        <taxon>Plectosphaerellaceae</taxon>
        <taxon>Verticillium</taxon>
    </lineage>
</organism>
<evidence type="ECO:0000313" key="5">
    <source>
        <dbReference type="Proteomes" id="UP000044602"/>
    </source>
</evidence>
<feature type="compositionally biased region" description="Basic and acidic residues" evidence="2">
    <location>
        <begin position="19"/>
        <end position="31"/>
    </location>
</feature>
<dbReference type="EMBL" id="CVQI01022891">
    <property type="protein sequence ID" value="CRK30535.1"/>
    <property type="molecule type" value="Genomic_DNA"/>
</dbReference>
<protein>
    <recommendedName>
        <fullName evidence="7">Peroxin 20</fullName>
    </recommendedName>
</protein>
<dbReference type="EMBL" id="CVQH01020529">
    <property type="protein sequence ID" value="CRK27806.1"/>
    <property type="molecule type" value="Genomic_DNA"/>
</dbReference>
<dbReference type="AlphaFoldDB" id="A0A0G4M0J7"/>
<reference evidence="5 6" key="1">
    <citation type="submission" date="2015-05" db="EMBL/GenBank/DDBJ databases">
        <authorList>
            <person name="Fogelqvist Johan"/>
        </authorList>
    </citation>
    <scope>NUCLEOTIDE SEQUENCE [LARGE SCALE GENOMIC DNA]</scope>
    <source>
        <strain evidence="3">VL1</strain>
        <strain evidence="4">VL2</strain>
    </source>
</reference>
<accession>A0A0G4M0J7</accession>
<feature type="coiled-coil region" evidence="1">
    <location>
        <begin position="207"/>
        <end position="237"/>
    </location>
</feature>
<evidence type="ECO:0000313" key="4">
    <source>
        <dbReference type="EMBL" id="CRK30535.1"/>
    </source>
</evidence>
<feature type="compositionally biased region" description="Polar residues" evidence="2">
    <location>
        <begin position="39"/>
        <end position="64"/>
    </location>
</feature>
<dbReference type="Proteomes" id="UP000045706">
    <property type="component" value="Unassembled WGS sequence"/>
</dbReference>
<gene>
    <name evidence="3" type="ORF">BN1708_004469</name>
    <name evidence="4" type="ORF">BN1723_014387</name>
</gene>
<evidence type="ECO:0008006" key="7">
    <source>
        <dbReference type="Google" id="ProtNLM"/>
    </source>
</evidence>
<keyword evidence="1" id="KW-0175">Coiled coil</keyword>
<evidence type="ECO:0000313" key="3">
    <source>
        <dbReference type="EMBL" id="CRK27806.1"/>
    </source>
</evidence>
<feature type="region of interest" description="Disordered" evidence="2">
    <location>
        <begin position="1"/>
        <end position="64"/>
    </location>
</feature>